<dbReference type="PANTHER" id="PTHR36852:SF1">
    <property type="entry name" value="PROTEIN GVPL 2"/>
    <property type="match status" value="1"/>
</dbReference>
<evidence type="ECO:0000313" key="5">
    <source>
        <dbReference type="EMBL" id="MFC3958715.1"/>
    </source>
</evidence>
<dbReference type="InterPro" id="IPR009430">
    <property type="entry name" value="GvpL/GvpF"/>
</dbReference>
<dbReference type="AlphaFoldDB" id="A0ABD5NPI1"/>
<evidence type="ECO:0000256" key="2">
    <source>
        <dbReference type="ARBA" id="ARBA00035108"/>
    </source>
</evidence>
<comment type="subcellular location">
    <subcellularLocation>
        <location evidence="2">Gas vesicle</location>
    </subcellularLocation>
</comment>
<evidence type="ECO:0000256" key="4">
    <source>
        <dbReference type="SAM" id="MobiDB-lite"/>
    </source>
</evidence>
<feature type="region of interest" description="Disordered" evidence="4">
    <location>
        <begin position="289"/>
        <end position="311"/>
    </location>
</feature>
<keyword evidence="6" id="KW-1185">Reference proteome</keyword>
<protein>
    <submittedName>
        <fullName evidence="5">Gas vesicle protein GvpL</fullName>
    </submittedName>
</protein>
<gene>
    <name evidence="5" type="primary">gvpL</name>
    <name evidence="5" type="ORF">ACFOUR_10090</name>
</gene>
<organism evidence="5 6">
    <name type="scientific">Halovivax cerinus</name>
    <dbReference type="NCBI Taxonomy" id="1487865"/>
    <lineage>
        <taxon>Archaea</taxon>
        <taxon>Methanobacteriati</taxon>
        <taxon>Methanobacteriota</taxon>
        <taxon>Stenosarchaea group</taxon>
        <taxon>Halobacteria</taxon>
        <taxon>Halobacteriales</taxon>
        <taxon>Natrialbaceae</taxon>
        <taxon>Halovivax</taxon>
    </lineage>
</organism>
<dbReference type="InterPro" id="IPR054796">
    <property type="entry name" value="Gas_vesic_GvpL"/>
</dbReference>
<feature type="region of interest" description="Disordered" evidence="4">
    <location>
        <begin position="223"/>
        <end position="252"/>
    </location>
</feature>
<dbReference type="RefSeq" id="WP_256531054.1">
    <property type="nucleotide sequence ID" value="NZ_CP101824.1"/>
</dbReference>
<evidence type="ECO:0000313" key="6">
    <source>
        <dbReference type="Proteomes" id="UP001595846"/>
    </source>
</evidence>
<dbReference type="EMBL" id="JBHSAQ010000006">
    <property type="protein sequence ID" value="MFC3958715.1"/>
    <property type="molecule type" value="Genomic_DNA"/>
</dbReference>
<reference evidence="5 6" key="1">
    <citation type="journal article" date="2019" name="Int. J. Syst. Evol. Microbiol.">
        <title>The Global Catalogue of Microorganisms (GCM) 10K type strain sequencing project: providing services to taxonomists for standard genome sequencing and annotation.</title>
        <authorList>
            <consortium name="The Broad Institute Genomics Platform"/>
            <consortium name="The Broad Institute Genome Sequencing Center for Infectious Disease"/>
            <person name="Wu L."/>
            <person name="Ma J."/>
        </authorList>
    </citation>
    <scope>NUCLEOTIDE SEQUENCE [LARGE SCALE GENOMIC DNA]</scope>
    <source>
        <strain evidence="5 6">IBRC-M 10256</strain>
    </source>
</reference>
<sequence length="311" mass="33742">MTDDAPAGFAAAEDGRPDLTDGRYLYSVVSLGDTDDELQVTGVDDEPVTVVADADGGSTLGAIVHRCDALYDAADPRIVRQWLVQHQRVVDEATETFGTPIPFQFDTIVRGGDDAVAEWLAAERDALRTVLDDVAGANEYRIEVRRTEPIPADEFEATDGELADLRNRIDDATEGTAHLLEKQYEGKLSERRRERDRRLASSVRERIDGLVSRLEVLDRRPSVTLGDARNGSDAESGQSPGEGTAADEDGETGEPVCRFALLATDDAVDDVGSILDTVADREGITVRFTGPWPPYSFVPSFDGADDETEGP</sequence>
<evidence type="ECO:0000256" key="1">
    <source>
        <dbReference type="ARBA" id="ARBA00022987"/>
    </source>
</evidence>
<comment type="caution">
    <text evidence="5">The sequence shown here is derived from an EMBL/GenBank/DDBJ whole genome shotgun (WGS) entry which is preliminary data.</text>
</comment>
<dbReference type="NCBIfam" id="NF045778">
    <property type="entry name" value="gas_vesic_GvpL"/>
    <property type="match status" value="1"/>
</dbReference>
<evidence type="ECO:0000256" key="3">
    <source>
        <dbReference type="ARBA" id="ARBA00035643"/>
    </source>
</evidence>
<dbReference type="PANTHER" id="PTHR36852">
    <property type="entry name" value="PROTEIN GVPL 2"/>
    <property type="match status" value="1"/>
</dbReference>
<dbReference type="Pfam" id="PF06386">
    <property type="entry name" value="GvpL_GvpF"/>
    <property type="match status" value="1"/>
</dbReference>
<comment type="similarity">
    <text evidence="3">Belongs to the gas vesicle GvpF/GvpL family.</text>
</comment>
<proteinExistence type="inferred from homology"/>
<name>A0ABD5NPI1_9EURY</name>
<dbReference type="Proteomes" id="UP001595846">
    <property type="component" value="Unassembled WGS sequence"/>
</dbReference>
<accession>A0ABD5NPI1</accession>
<dbReference type="GeneID" id="73903770"/>
<dbReference type="GO" id="GO:0031411">
    <property type="term" value="C:gas vesicle"/>
    <property type="evidence" value="ECO:0007669"/>
    <property type="project" value="UniProtKB-SubCell"/>
</dbReference>
<keyword evidence="1" id="KW-0304">Gas vesicle</keyword>